<accession>A0ABN8PCJ1</accession>
<dbReference type="CDD" id="cd22343">
    <property type="entry name" value="PDDEXK_lambda_exonuclease-like"/>
    <property type="match status" value="1"/>
</dbReference>
<keyword evidence="4" id="KW-1185">Reference proteome</keyword>
<dbReference type="Gene3D" id="3.90.320.10">
    <property type="match status" value="1"/>
</dbReference>
<dbReference type="EMBL" id="CALNXK010000064">
    <property type="protein sequence ID" value="CAH3140265.1"/>
    <property type="molecule type" value="Genomic_DNA"/>
</dbReference>
<dbReference type="Proteomes" id="UP001159405">
    <property type="component" value="Unassembled WGS sequence"/>
</dbReference>
<dbReference type="SUPFAM" id="SSF52980">
    <property type="entry name" value="Restriction endonuclease-like"/>
    <property type="match status" value="1"/>
</dbReference>
<proteinExistence type="predicted"/>
<dbReference type="InterPro" id="IPR011335">
    <property type="entry name" value="Restrct_endonuc-II-like"/>
</dbReference>
<dbReference type="PANTHER" id="PTHR46609:SF8">
    <property type="entry name" value="YQAJ VIRAL RECOMBINASE DOMAIN-CONTAINING PROTEIN"/>
    <property type="match status" value="1"/>
</dbReference>
<feature type="domain" description="YqaJ viral recombinase" evidence="2">
    <location>
        <begin position="53"/>
        <end position="169"/>
    </location>
</feature>
<sequence length="198" mass="22775">MHRQPQQWHKPRTQGINPEPIMGYNVINPKYRDKSSEGLKCTFYEARQPMDLSNVPSIRYGISNEAKAANKYAEYMTGIGHDVQVLECGLVVSSTMPWLAASPDRKVIDKIFGFGLVEIKCPYSLRHLTPEEACADPSFYCQLVNGKPELKKDHPYYYQVQGQMSLAGLKWCDFVVFFQKGLIVQRIKFDEPFWKSMI</sequence>
<protein>
    <recommendedName>
        <fullName evidence="2">YqaJ viral recombinase domain-containing protein</fullName>
    </recommendedName>
</protein>
<name>A0ABN8PCJ1_9CNID</name>
<feature type="non-terminal residue" evidence="3">
    <location>
        <position position="198"/>
    </location>
</feature>
<evidence type="ECO:0000313" key="4">
    <source>
        <dbReference type="Proteomes" id="UP001159405"/>
    </source>
</evidence>
<dbReference type="PANTHER" id="PTHR46609">
    <property type="entry name" value="EXONUCLEASE, PHAGE-TYPE/RECB, C-TERMINAL DOMAIN-CONTAINING PROTEIN"/>
    <property type="match status" value="1"/>
</dbReference>
<evidence type="ECO:0000313" key="3">
    <source>
        <dbReference type="EMBL" id="CAH3140265.1"/>
    </source>
</evidence>
<dbReference type="Pfam" id="PF09588">
    <property type="entry name" value="YqaJ"/>
    <property type="match status" value="1"/>
</dbReference>
<dbReference type="InterPro" id="IPR011604">
    <property type="entry name" value="PDDEXK-like_dom_sf"/>
</dbReference>
<dbReference type="InterPro" id="IPR019080">
    <property type="entry name" value="YqaJ_viral_recombinase"/>
</dbReference>
<organism evidence="3 4">
    <name type="scientific">Porites lobata</name>
    <dbReference type="NCBI Taxonomy" id="104759"/>
    <lineage>
        <taxon>Eukaryota</taxon>
        <taxon>Metazoa</taxon>
        <taxon>Cnidaria</taxon>
        <taxon>Anthozoa</taxon>
        <taxon>Hexacorallia</taxon>
        <taxon>Scleractinia</taxon>
        <taxon>Fungiina</taxon>
        <taxon>Poritidae</taxon>
        <taxon>Porites</taxon>
    </lineage>
</organism>
<dbReference type="InterPro" id="IPR051703">
    <property type="entry name" value="NF-kappa-B_Signaling_Reg"/>
</dbReference>
<reference evidence="3 4" key="1">
    <citation type="submission" date="2022-05" db="EMBL/GenBank/DDBJ databases">
        <authorList>
            <consortium name="Genoscope - CEA"/>
            <person name="William W."/>
        </authorList>
    </citation>
    <scope>NUCLEOTIDE SEQUENCE [LARGE SCALE GENOMIC DNA]</scope>
</reference>
<gene>
    <name evidence="3" type="ORF">PLOB_00041148</name>
</gene>
<evidence type="ECO:0000256" key="1">
    <source>
        <dbReference type="SAM" id="MobiDB-lite"/>
    </source>
</evidence>
<feature type="region of interest" description="Disordered" evidence="1">
    <location>
        <begin position="1"/>
        <end position="20"/>
    </location>
</feature>
<evidence type="ECO:0000259" key="2">
    <source>
        <dbReference type="Pfam" id="PF09588"/>
    </source>
</evidence>
<comment type="caution">
    <text evidence="3">The sequence shown here is derived from an EMBL/GenBank/DDBJ whole genome shotgun (WGS) entry which is preliminary data.</text>
</comment>